<dbReference type="Proteomes" id="UP000266841">
    <property type="component" value="Unassembled WGS sequence"/>
</dbReference>
<evidence type="ECO:0000313" key="2">
    <source>
        <dbReference type="EMBL" id="EJK70165.1"/>
    </source>
</evidence>
<dbReference type="AlphaFoldDB" id="K0SXP0"/>
<feature type="compositionally biased region" description="Basic and acidic residues" evidence="1">
    <location>
        <begin position="34"/>
        <end position="49"/>
    </location>
</feature>
<proteinExistence type="predicted"/>
<sequence>MSETRASCRARGVAVERPTELRRRKTNGAPAGGGREEGHWWHERVERPTELPPGAVAKKKTLRMMGRRQPRPPQLFPGRVSRQARPGDSIPEKPGAVGRCGVGVAGAGAVGVSLGRAVEDPTHSWVRPRGSGKFACIAAQIGYRNNRNCHAFSVSSADERRLENSFESLLFRTRNSCEIRETRTRFRVARLALSTPNW</sequence>
<evidence type="ECO:0000313" key="3">
    <source>
        <dbReference type="Proteomes" id="UP000266841"/>
    </source>
</evidence>
<organism evidence="2 3">
    <name type="scientific">Thalassiosira oceanica</name>
    <name type="common">Marine diatom</name>
    <dbReference type="NCBI Taxonomy" id="159749"/>
    <lineage>
        <taxon>Eukaryota</taxon>
        <taxon>Sar</taxon>
        <taxon>Stramenopiles</taxon>
        <taxon>Ochrophyta</taxon>
        <taxon>Bacillariophyta</taxon>
        <taxon>Coscinodiscophyceae</taxon>
        <taxon>Thalassiosirophycidae</taxon>
        <taxon>Thalassiosirales</taxon>
        <taxon>Thalassiosiraceae</taxon>
        <taxon>Thalassiosira</taxon>
    </lineage>
</organism>
<feature type="compositionally biased region" description="Basic residues" evidence="1">
    <location>
        <begin position="57"/>
        <end position="70"/>
    </location>
</feature>
<dbReference type="EMBL" id="AGNL01008957">
    <property type="protein sequence ID" value="EJK70165.1"/>
    <property type="molecule type" value="Genomic_DNA"/>
</dbReference>
<feature type="region of interest" description="Disordered" evidence="1">
    <location>
        <begin position="1"/>
        <end position="95"/>
    </location>
</feature>
<gene>
    <name evidence="2" type="ORF">THAOC_08499</name>
</gene>
<accession>K0SXP0</accession>
<reference evidence="2 3" key="1">
    <citation type="journal article" date="2012" name="Genome Biol.">
        <title>Genome and low-iron response of an oceanic diatom adapted to chronic iron limitation.</title>
        <authorList>
            <person name="Lommer M."/>
            <person name="Specht M."/>
            <person name="Roy A.S."/>
            <person name="Kraemer L."/>
            <person name="Andreson R."/>
            <person name="Gutowska M.A."/>
            <person name="Wolf J."/>
            <person name="Bergner S.V."/>
            <person name="Schilhabel M.B."/>
            <person name="Klostermeier U.C."/>
            <person name="Beiko R.G."/>
            <person name="Rosenstiel P."/>
            <person name="Hippler M."/>
            <person name="Laroche J."/>
        </authorList>
    </citation>
    <scope>NUCLEOTIDE SEQUENCE [LARGE SCALE GENOMIC DNA]</scope>
    <source>
        <strain evidence="2 3">CCMP1005</strain>
    </source>
</reference>
<comment type="caution">
    <text evidence="2">The sequence shown here is derived from an EMBL/GenBank/DDBJ whole genome shotgun (WGS) entry which is preliminary data.</text>
</comment>
<keyword evidence="3" id="KW-1185">Reference proteome</keyword>
<protein>
    <submittedName>
        <fullName evidence="2">Uncharacterized protein</fullName>
    </submittedName>
</protein>
<evidence type="ECO:0000256" key="1">
    <source>
        <dbReference type="SAM" id="MobiDB-lite"/>
    </source>
</evidence>
<name>K0SXP0_THAOC</name>